<dbReference type="GeneID" id="40723864"/>
<dbReference type="AlphaFoldDB" id="A0A4U7L2E3"/>
<feature type="region of interest" description="Disordered" evidence="1">
    <location>
        <begin position="416"/>
        <end position="480"/>
    </location>
</feature>
<protein>
    <submittedName>
        <fullName evidence="2">Uncharacterized protein</fullName>
    </submittedName>
</protein>
<keyword evidence="3" id="KW-1185">Reference proteome</keyword>
<accession>A0A4U7L2E3</accession>
<feature type="region of interest" description="Disordered" evidence="1">
    <location>
        <begin position="205"/>
        <end position="271"/>
    </location>
</feature>
<dbReference type="Proteomes" id="UP000306050">
    <property type="component" value="Chromosome SGRAM_1"/>
</dbReference>
<feature type="compositionally biased region" description="Low complexity" evidence="1">
    <location>
        <begin position="222"/>
        <end position="246"/>
    </location>
</feature>
<dbReference type="RefSeq" id="XP_029742955.1">
    <property type="nucleotide sequence ID" value="XM_029881569.1"/>
</dbReference>
<dbReference type="EMBL" id="SRRM01000002">
    <property type="protein sequence ID" value="TKY90970.1"/>
    <property type="molecule type" value="Genomic_DNA"/>
</dbReference>
<feature type="compositionally biased region" description="Basic and acidic residues" evidence="1">
    <location>
        <begin position="45"/>
        <end position="57"/>
    </location>
</feature>
<evidence type="ECO:0000313" key="2">
    <source>
        <dbReference type="EMBL" id="TKY90970.1"/>
    </source>
</evidence>
<reference evidence="2 3" key="1">
    <citation type="submission" date="2019-05" db="EMBL/GenBank/DDBJ databases">
        <title>Sporisorium graminicola CBS 10092 draft sequencing and annotation.</title>
        <authorList>
            <person name="Solano-Gonzalez S."/>
            <person name="Caddick M.X."/>
            <person name="Darby A."/>
        </authorList>
    </citation>
    <scope>NUCLEOTIDE SEQUENCE [LARGE SCALE GENOMIC DNA]</scope>
    <source>
        <strain evidence="2 3">CBS 10092</strain>
    </source>
</reference>
<feature type="compositionally biased region" description="Low complexity" evidence="1">
    <location>
        <begin position="12"/>
        <end position="44"/>
    </location>
</feature>
<comment type="caution">
    <text evidence="2">The sequence shown here is derived from an EMBL/GenBank/DDBJ whole genome shotgun (WGS) entry which is preliminary data.</text>
</comment>
<proteinExistence type="predicted"/>
<dbReference type="KEGG" id="sgra:EX895_000969"/>
<gene>
    <name evidence="2" type="ORF">EX895_000969</name>
</gene>
<dbReference type="OrthoDB" id="10674331at2759"/>
<sequence>MTNASTPAHPNTPRATVSPSTPTSSTSSTTLTPSTARTGTTVRSDSTDRRTVEKQDPAFDSPRTPTPSTRLSGIAANVAGSLSSSASRKGRSVSVIDLTSTPGDLYQASTLTSSQGTLFDRLATTFEATGPVRASSARPLPRTAESNTCVATLPMKAPRAASVAVKNEDNDMSLRVNNRVFIEIKDEDQAPSLVGRSSPAPAVLSSVPVRSCTPGAPPSLGPTRPSTPAAITASSPTGPSTPAGSPLARGTIPTAPNRLRRGTPGTRIHSRSTAPRLPISMRSPTPVPPLAVFAARRRDGSVSPYVRPARSLSVPAAQHRAWPALGGVVGVDMRRAARQRERADADVVMDDSFAFSPTVRGMEAACVPGVARSTGTTSRARVPVSNARSTGAVAALGPQRVSTTSTQTAQPIVTEISTSSDEASESESDHDDVIVVASGRSSTPPTSQRRATRRGSASQNDNDVQQLPSQIHQRDSAAAAHPRTYLSNVRFEYLGDIGTSVGSSDAHTVLTYTKATPGLTNKLRKALRRTLDRHFPPAPIEQQR</sequence>
<organism evidence="2 3">
    <name type="scientific">Sporisorium graminicola</name>
    <dbReference type="NCBI Taxonomy" id="280036"/>
    <lineage>
        <taxon>Eukaryota</taxon>
        <taxon>Fungi</taxon>
        <taxon>Dikarya</taxon>
        <taxon>Basidiomycota</taxon>
        <taxon>Ustilaginomycotina</taxon>
        <taxon>Ustilaginomycetes</taxon>
        <taxon>Ustilaginales</taxon>
        <taxon>Ustilaginaceae</taxon>
        <taxon>Sporisorium</taxon>
    </lineage>
</organism>
<feature type="region of interest" description="Disordered" evidence="1">
    <location>
        <begin position="1"/>
        <end position="73"/>
    </location>
</feature>
<feature type="compositionally biased region" description="Polar residues" evidence="1">
    <location>
        <begin position="439"/>
        <end position="471"/>
    </location>
</feature>
<name>A0A4U7L2E3_9BASI</name>
<evidence type="ECO:0000313" key="3">
    <source>
        <dbReference type="Proteomes" id="UP000306050"/>
    </source>
</evidence>
<evidence type="ECO:0000256" key="1">
    <source>
        <dbReference type="SAM" id="MobiDB-lite"/>
    </source>
</evidence>